<feature type="region of interest" description="Involved in Mg(2+) ion dislocation from EF-Tu" evidence="6">
    <location>
        <begin position="76"/>
        <end position="79"/>
    </location>
</feature>
<keyword evidence="11" id="KW-1185">Reference proteome</keyword>
<dbReference type="Proteomes" id="UP000680866">
    <property type="component" value="Chromosome"/>
</dbReference>
<evidence type="ECO:0000313" key="11">
    <source>
        <dbReference type="Proteomes" id="UP000680866"/>
    </source>
</evidence>
<evidence type="ECO:0000256" key="6">
    <source>
        <dbReference type="HAMAP-Rule" id="MF_00050"/>
    </source>
</evidence>
<protein>
    <recommendedName>
        <fullName evidence="2 6">Elongation factor Ts</fullName>
        <shortName evidence="6">EF-Ts</shortName>
    </recommendedName>
</protein>
<gene>
    <name evidence="6 10" type="primary">tsf</name>
    <name evidence="10" type="ORF">Prubr_40050</name>
</gene>
<dbReference type="PANTHER" id="PTHR11741">
    <property type="entry name" value="ELONGATION FACTOR TS"/>
    <property type="match status" value="1"/>
</dbReference>
<keyword evidence="4 6" id="KW-0648">Protein biosynthesis</keyword>
<reference evidence="10" key="1">
    <citation type="submission" date="2020-08" db="EMBL/GenBank/DDBJ databases">
        <title>Whole genome shotgun sequence of Polymorphospora rubra NBRC 101157.</title>
        <authorList>
            <person name="Komaki H."/>
            <person name="Tamura T."/>
        </authorList>
    </citation>
    <scope>NUCLEOTIDE SEQUENCE</scope>
    <source>
        <strain evidence="10">NBRC 101157</strain>
    </source>
</reference>
<dbReference type="InterPro" id="IPR018101">
    <property type="entry name" value="Transl_elong_Ts_CS"/>
</dbReference>
<dbReference type="PROSITE" id="PS01126">
    <property type="entry name" value="EF_TS_1"/>
    <property type="match status" value="1"/>
</dbReference>
<dbReference type="FunFam" id="1.10.286.20:FF:000001">
    <property type="entry name" value="Elongation factor Ts"/>
    <property type="match status" value="1"/>
</dbReference>
<evidence type="ECO:0000313" key="10">
    <source>
        <dbReference type="EMBL" id="BCJ66984.1"/>
    </source>
</evidence>
<evidence type="ECO:0000256" key="4">
    <source>
        <dbReference type="ARBA" id="ARBA00022917"/>
    </source>
</evidence>
<dbReference type="RefSeq" id="WP_212816383.1">
    <property type="nucleotide sequence ID" value="NZ_AP023359.1"/>
</dbReference>
<evidence type="ECO:0000256" key="2">
    <source>
        <dbReference type="ARBA" id="ARBA00016956"/>
    </source>
</evidence>
<dbReference type="Gene3D" id="1.10.286.20">
    <property type="match status" value="1"/>
</dbReference>
<dbReference type="Gene3D" id="3.30.479.20">
    <property type="entry name" value="Elongation factor Ts, dimerisation domain"/>
    <property type="match status" value="2"/>
</dbReference>
<dbReference type="KEGG" id="pry:Prubr_40050"/>
<dbReference type="HAMAP" id="MF_00050">
    <property type="entry name" value="EF_Ts"/>
    <property type="match status" value="1"/>
</dbReference>
<dbReference type="EMBL" id="AP023359">
    <property type="protein sequence ID" value="BCJ66984.1"/>
    <property type="molecule type" value="Genomic_DNA"/>
</dbReference>
<dbReference type="GO" id="GO:0005737">
    <property type="term" value="C:cytoplasm"/>
    <property type="evidence" value="ECO:0007669"/>
    <property type="project" value="UniProtKB-SubCell"/>
</dbReference>
<dbReference type="InterPro" id="IPR014039">
    <property type="entry name" value="Transl_elong_EFTs/EF1B_dimer"/>
</dbReference>
<proteinExistence type="inferred from homology"/>
<dbReference type="NCBIfam" id="TIGR00116">
    <property type="entry name" value="tsf"/>
    <property type="match status" value="1"/>
</dbReference>
<dbReference type="InterPro" id="IPR001816">
    <property type="entry name" value="Transl_elong_EFTs/EF1B"/>
</dbReference>
<keyword evidence="6" id="KW-0963">Cytoplasm</keyword>
<dbReference type="Pfam" id="PF00889">
    <property type="entry name" value="EF_TS"/>
    <property type="match status" value="1"/>
</dbReference>
<dbReference type="SUPFAM" id="SSF46934">
    <property type="entry name" value="UBA-like"/>
    <property type="match status" value="1"/>
</dbReference>
<evidence type="ECO:0000256" key="1">
    <source>
        <dbReference type="ARBA" id="ARBA00005532"/>
    </source>
</evidence>
<keyword evidence="3 6" id="KW-0251">Elongation factor</keyword>
<comment type="similarity">
    <text evidence="1 6 7">Belongs to the EF-Ts family.</text>
</comment>
<dbReference type="PROSITE" id="PS01127">
    <property type="entry name" value="EF_TS_2"/>
    <property type="match status" value="1"/>
</dbReference>
<name>A0A810N302_9ACTN</name>
<comment type="function">
    <text evidence="5 6 7">Associates with the EF-Tu.GDP complex and induces the exchange of GDP to GTP. It remains bound to the aminoacyl-tRNA.EF-Tu.GTP complex up to the GTP hydrolysis stage on the ribosome.</text>
</comment>
<dbReference type="GO" id="GO:0003746">
    <property type="term" value="F:translation elongation factor activity"/>
    <property type="evidence" value="ECO:0007669"/>
    <property type="project" value="UniProtKB-UniRule"/>
</dbReference>
<dbReference type="AlphaFoldDB" id="A0A810N302"/>
<dbReference type="InterPro" id="IPR036402">
    <property type="entry name" value="EF-Ts_dimer_sf"/>
</dbReference>
<dbReference type="Gene3D" id="1.10.8.10">
    <property type="entry name" value="DNA helicase RuvA subunit, C-terminal domain"/>
    <property type="match status" value="1"/>
</dbReference>
<dbReference type="SUPFAM" id="SSF54713">
    <property type="entry name" value="Elongation factor Ts (EF-Ts), dimerisation domain"/>
    <property type="match status" value="1"/>
</dbReference>
<feature type="domain" description="Translation elongation factor EFTs/EF1B dimerisation" evidence="9">
    <location>
        <begin position="68"/>
        <end position="275"/>
    </location>
</feature>
<evidence type="ECO:0000256" key="3">
    <source>
        <dbReference type="ARBA" id="ARBA00022768"/>
    </source>
</evidence>
<organism evidence="10 11">
    <name type="scientific">Polymorphospora rubra</name>
    <dbReference type="NCBI Taxonomy" id="338584"/>
    <lineage>
        <taxon>Bacteria</taxon>
        <taxon>Bacillati</taxon>
        <taxon>Actinomycetota</taxon>
        <taxon>Actinomycetes</taxon>
        <taxon>Micromonosporales</taxon>
        <taxon>Micromonosporaceae</taxon>
        <taxon>Polymorphospora</taxon>
    </lineage>
</organism>
<dbReference type="CDD" id="cd14275">
    <property type="entry name" value="UBA_EF-Ts"/>
    <property type="match status" value="1"/>
</dbReference>
<comment type="subcellular location">
    <subcellularLocation>
        <location evidence="6 8">Cytoplasm</location>
    </subcellularLocation>
</comment>
<dbReference type="PANTHER" id="PTHR11741:SF0">
    <property type="entry name" value="ELONGATION FACTOR TS, MITOCHONDRIAL"/>
    <property type="match status" value="1"/>
</dbReference>
<accession>A0A810N302</accession>
<sequence>MSNFTAADVKKLRDLTGAGMMDCKKALTETEGDFDKAVEILRIKGAKDVDKRAGRTAANGLVAHSGKALLELNCETDFVAKNADFIALAQQLVEHGEQAGVADAGALLASTLSDGRTVADTVLEQSAKIGEKLVLNRFAKVDGTVAVYLHRKAQDLPPQVGVIVEYAGKSDEAADADARGVAMQIAAMRPKFLTRDEVPAETVESERRIAEQSAREEGKPEAAISKIIEGRVNAFFKDNVLLEQASVTDNKKSVKQVITEAGIDVTRFVRFEVGQA</sequence>
<evidence type="ECO:0000256" key="8">
    <source>
        <dbReference type="RuleBase" id="RU000643"/>
    </source>
</evidence>
<evidence type="ECO:0000256" key="5">
    <source>
        <dbReference type="ARBA" id="ARBA00025453"/>
    </source>
</evidence>
<dbReference type="FunFam" id="1.10.8.10:FF:000001">
    <property type="entry name" value="Elongation factor Ts"/>
    <property type="match status" value="1"/>
</dbReference>
<dbReference type="InterPro" id="IPR009060">
    <property type="entry name" value="UBA-like_sf"/>
</dbReference>
<evidence type="ECO:0000259" key="9">
    <source>
        <dbReference type="Pfam" id="PF00889"/>
    </source>
</evidence>
<evidence type="ECO:0000256" key="7">
    <source>
        <dbReference type="RuleBase" id="RU000642"/>
    </source>
</evidence>